<reference evidence="9 10" key="1">
    <citation type="submission" date="2022-11" db="EMBL/GenBank/DDBJ databases">
        <title>Spartinivicinus poritis sp. nov., isolated from scleractinian coral Porites lutea.</title>
        <authorList>
            <person name="Zhang G."/>
            <person name="Cai L."/>
            <person name="Wei Q."/>
        </authorList>
    </citation>
    <scope>NUCLEOTIDE SEQUENCE [LARGE SCALE GENOMIC DNA]</scope>
    <source>
        <strain evidence="9 10">A2-2</strain>
    </source>
</reference>
<protein>
    <submittedName>
        <fullName evidence="9">Methylated-DNA--[protein]-cysteine S-methyltransferase</fullName>
    </submittedName>
</protein>
<dbReference type="SUPFAM" id="SSF46767">
    <property type="entry name" value="Methylated DNA-protein cysteine methyltransferase, C-terminal domain"/>
    <property type="match status" value="1"/>
</dbReference>
<evidence type="ECO:0000256" key="5">
    <source>
        <dbReference type="ARBA" id="ARBA00023204"/>
    </source>
</evidence>
<keyword evidence="3" id="KW-0808">Transferase</keyword>
<evidence type="ECO:0000256" key="4">
    <source>
        <dbReference type="ARBA" id="ARBA00022763"/>
    </source>
</evidence>
<dbReference type="NCBIfam" id="TIGR00589">
    <property type="entry name" value="ogt"/>
    <property type="match status" value="1"/>
</dbReference>
<dbReference type="Pfam" id="PF01035">
    <property type="entry name" value="DNA_binding_1"/>
    <property type="match status" value="1"/>
</dbReference>
<accession>A0ABT5UDS0</accession>
<evidence type="ECO:0000256" key="3">
    <source>
        <dbReference type="ARBA" id="ARBA00022679"/>
    </source>
</evidence>
<feature type="domain" description="Methylguanine DNA methyltransferase ribonuclease-like" evidence="8">
    <location>
        <begin position="7"/>
        <end position="81"/>
    </location>
</feature>
<evidence type="ECO:0000256" key="2">
    <source>
        <dbReference type="ARBA" id="ARBA00022603"/>
    </source>
</evidence>
<comment type="caution">
    <text evidence="9">The sequence shown here is derived from an EMBL/GenBank/DDBJ whole genome shotgun (WGS) entry which is preliminary data.</text>
</comment>
<keyword evidence="10" id="KW-1185">Reference proteome</keyword>
<keyword evidence="5" id="KW-0234">DNA repair</keyword>
<dbReference type="Pfam" id="PF02870">
    <property type="entry name" value="Methyltransf_1N"/>
    <property type="match status" value="1"/>
</dbReference>
<keyword evidence="4" id="KW-0227">DNA damage</keyword>
<dbReference type="PANTHER" id="PTHR10815:SF5">
    <property type="entry name" value="METHYLATED-DNA--PROTEIN-CYSTEINE METHYLTRANSFERASE"/>
    <property type="match status" value="1"/>
</dbReference>
<dbReference type="RefSeq" id="WP_274689996.1">
    <property type="nucleotide sequence ID" value="NZ_JAPMOU010000023.1"/>
</dbReference>
<dbReference type="InterPro" id="IPR036388">
    <property type="entry name" value="WH-like_DNA-bd_sf"/>
</dbReference>
<proteinExistence type="predicted"/>
<gene>
    <name evidence="9" type="ORF">ORQ98_17040</name>
</gene>
<dbReference type="InterPro" id="IPR036631">
    <property type="entry name" value="MGMT_N_sf"/>
</dbReference>
<evidence type="ECO:0000313" key="9">
    <source>
        <dbReference type="EMBL" id="MDE1463662.1"/>
    </source>
</evidence>
<dbReference type="Gene3D" id="1.10.10.10">
    <property type="entry name" value="Winged helix-like DNA-binding domain superfamily/Winged helix DNA-binding domain"/>
    <property type="match status" value="1"/>
</dbReference>
<comment type="catalytic activity">
    <reaction evidence="6">
        <text>a 6-O-methyl-2'-deoxyguanosine in DNA + L-cysteinyl-[protein] = S-methyl-L-cysteinyl-[protein] + a 2'-deoxyguanosine in DNA</text>
        <dbReference type="Rhea" id="RHEA:24000"/>
        <dbReference type="Rhea" id="RHEA-COMP:10131"/>
        <dbReference type="Rhea" id="RHEA-COMP:10132"/>
        <dbReference type="Rhea" id="RHEA-COMP:11367"/>
        <dbReference type="Rhea" id="RHEA-COMP:11368"/>
        <dbReference type="ChEBI" id="CHEBI:29950"/>
        <dbReference type="ChEBI" id="CHEBI:82612"/>
        <dbReference type="ChEBI" id="CHEBI:85445"/>
        <dbReference type="ChEBI" id="CHEBI:85448"/>
        <dbReference type="EC" id="2.1.1.63"/>
    </reaction>
</comment>
<dbReference type="EMBL" id="JAPMOU010000023">
    <property type="protein sequence ID" value="MDE1463662.1"/>
    <property type="molecule type" value="Genomic_DNA"/>
</dbReference>
<evidence type="ECO:0000256" key="1">
    <source>
        <dbReference type="ARBA" id="ARBA00001286"/>
    </source>
</evidence>
<dbReference type="InterPro" id="IPR001497">
    <property type="entry name" value="MethylDNA_cys_MeTrfase_AS"/>
</dbReference>
<dbReference type="SUPFAM" id="SSF53155">
    <property type="entry name" value="Methylated DNA-protein cysteine methyltransferase domain"/>
    <property type="match status" value="1"/>
</dbReference>
<evidence type="ECO:0000259" key="7">
    <source>
        <dbReference type="Pfam" id="PF01035"/>
    </source>
</evidence>
<name>A0ABT5UDS0_9GAMM</name>
<dbReference type="CDD" id="cd06445">
    <property type="entry name" value="ATase"/>
    <property type="match status" value="1"/>
</dbReference>
<dbReference type="InterPro" id="IPR036217">
    <property type="entry name" value="MethylDNA_cys_MeTrfase_DNAb"/>
</dbReference>
<feature type="domain" description="Methylated-DNA-[protein]-cysteine S-methyltransferase DNA binding" evidence="7">
    <location>
        <begin position="87"/>
        <end position="166"/>
    </location>
</feature>
<sequence length="169" mass="18891">MNKINIQYYHSPCGQLILGEYNGQLCLCDWQYRDARTTVDNRLTKGLNAIFVEEDSDILQAARQQLTEYFNAERNTFAIPLLMVGTPFQKTVWQALIDIPFGSTASYLQLAEKIGHRRAIRAVANANGANAMSIFIPCHRIIGNNGKLVGYAGGLEAKQILLNIEQQNS</sequence>
<dbReference type="InterPro" id="IPR014048">
    <property type="entry name" value="MethylDNA_cys_MeTrfase_DNA-bd"/>
</dbReference>
<comment type="catalytic activity">
    <reaction evidence="1">
        <text>a 4-O-methyl-thymidine in DNA + L-cysteinyl-[protein] = a thymidine in DNA + S-methyl-L-cysteinyl-[protein]</text>
        <dbReference type="Rhea" id="RHEA:53428"/>
        <dbReference type="Rhea" id="RHEA-COMP:10131"/>
        <dbReference type="Rhea" id="RHEA-COMP:10132"/>
        <dbReference type="Rhea" id="RHEA-COMP:13555"/>
        <dbReference type="Rhea" id="RHEA-COMP:13556"/>
        <dbReference type="ChEBI" id="CHEBI:29950"/>
        <dbReference type="ChEBI" id="CHEBI:82612"/>
        <dbReference type="ChEBI" id="CHEBI:137386"/>
        <dbReference type="ChEBI" id="CHEBI:137387"/>
        <dbReference type="EC" id="2.1.1.63"/>
    </reaction>
</comment>
<dbReference type="Proteomes" id="UP001528823">
    <property type="component" value="Unassembled WGS sequence"/>
</dbReference>
<keyword evidence="2" id="KW-0489">Methyltransferase</keyword>
<dbReference type="PROSITE" id="PS00374">
    <property type="entry name" value="MGMT"/>
    <property type="match status" value="1"/>
</dbReference>
<dbReference type="InterPro" id="IPR008332">
    <property type="entry name" value="MethylG_MeTrfase_N"/>
</dbReference>
<dbReference type="PANTHER" id="PTHR10815">
    <property type="entry name" value="METHYLATED-DNA--PROTEIN-CYSTEINE METHYLTRANSFERASE"/>
    <property type="match status" value="1"/>
</dbReference>
<dbReference type="Gene3D" id="3.30.160.70">
    <property type="entry name" value="Methylated DNA-protein cysteine methyltransferase domain"/>
    <property type="match status" value="1"/>
</dbReference>
<evidence type="ECO:0000313" key="10">
    <source>
        <dbReference type="Proteomes" id="UP001528823"/>
    </source>
</evidence>
<evidence type="ECO:0000256" key="6">
    <source>
        <dbReference type="ARBA" id="ARBA00049348"/>
    </source>
</evidence>
<evidence type="ECO:0000259" key="8">
    <source>
        <dbReference type="Pfam" id="PF02870"/>
    </source>
</evidence>
<organism evidence="9 10">
    <name type="scientific">Spartinivicinus poritis</name>
    <dbReference type="NCBI Taxonomy" id="2994640"/>
    <lineage>
        <taxon>Bacteria</taxon>
        <taxon>Pseudomonadati</taxon>
        <taxon>Pseudomonadota</taxon>
        <taxon>Gammaproteobacteria</taxon>
        <taxon>Oceanospirillales</taxon>
        <taxon>Zooshikellaceae</taxon>
        <taxon>Spartinivicinus</taxon>
    </lineage>
</organism>